<dbReference type="InterPro" id="IPR000608">
    <property type="entry name" value="UBC"/>
</dbReference>
<dbReference type="Proteomes" id="UP001515480">
    <property type="component" value="Unassembled WGS sequence"/>
</dbReference>
<dbReference type="SUPFAM" id="SSF54495">
    <property type="entry name" value="UBC-like"/>
    <property type="match status" value="1"/>
</dbReference>
<evidence type="ECO:0000313" key="4">
    <source>
        <dbReference type="Proteomes" id="UP001515480"/>
    </source>
</evidence>
<protein>
    <recommendedName>
        <fullName evidence="2">UBC core domain-containing protein</fullName>
    </recommendedName>
</protein>
<dbReference type="EMBL" id="JBGBPQ010000011">
    <property type="protein sequence ID" value="KAL1515804.1"/>
    <property type="molecule type" value="Genomic_DNA"/>
</dbReference>
<dbReference type="AlphaFoldDB" id="A0AB34J916"/>
<dbReference type="CDD" id="cd23799">
    <property type="entry name" value="UBCc_UBE2J"/>
    <property type="match status" value="1"/>
</dbReference>
<organism evidence="3 4">
    <name type="scientific">Prymnesium parvum</name>
    <name type="common">Toxic golden alga</name>
    <dbReference type="NCBI Taxonomy" id="97485"/>
    <lineage>
        <taxon>Eukaryota</taxon>
        <taxon>Haptista</taxon>
        <taxon>Haptophyta</taxon>
        <taxon>Prymnesiophyceae</taxon>
        <taxon>Prymnesiales</taxon>
        <taxon>Prymnesiaceae</taxon>
        <taxon>Prymnesium</taxon>
    </lineage>
</organism>
<dbReference type="PANTHER" id="PTHR24067">
    <property type="entry name" value="UBIQUITIN-CONJUGATING ENZYME E2"/>
    <property type="match status" value="1"/>
</dbReference>
<evidence type="ECO:0000259" key="2">
    <source>
        <dbReference type="PROSITE" id="PS50127"/>
    </source>
</evidence>
<evidence type="ECO:0000256" key="1">
    <source>
        <dbReference type="SAM" id="MobiDB-lite"/>
    </source>
</evidence>
<feature type="domain" description="UBC core" evidence="2">
    <location>
        <begin position="11"/>
        <end position="163"/>
    </location>
</feature>
<dbReference type="InterPro" id="IPR050113">
    <property type="entry name" value="Ub_conjugating_enzyme"/>
</dbReference>
<name>A0AB34J916_PRYPA</name>
<dbReference type="Gene3D" id="3.10.110.10">
    <property type="entry name" value="Ubiquitin Conjugating Enzyme"/>
    <property type="match status" value="1"/>
</dbReference>
<dbReference type="FunFam" id="3.10.110.10:FF:000086">
    <property type="entry name" value="Ubiquitin-conjugating enzyme E2 J1"/>
    <property type="match status" value="1"/>
</dbReference>
<feature type="compositionally biased region" description="Low complexity" evidence="1">
    <location>
        <begin position="183"/>
        <end position="206"/>
    </location>
</feature>
<dbReference type="Pfam" id="PF00179">
    <property type="entry name" value="UQ_con"/>
    <property type="match status" value="1"/>
</dbReference>
<dbReference type="InterPro" id="IPR016135">
    <property type="entry name" value="UBQ-conjugating_enzyme/RWD"/>
</dbReference>
<feature type="region of interest" description="Disordered" evidence="1">
    <location>
        <begin position="165"/>
        <end position="240"/>
    </location>
</feature>
<keyword evidence="4" id="KW-1185">Reference proteome</keyword>
<proteinExistence type="predicted"/>
<evidence type="ECO:0000313" key="3">
    <source>
        <dbReference type="EMBL" id="KAL1515804.1"/>
    </source>
</evidence>
<dbReference type="SMART" id="SM00212">
    <property type="entry name" value="UBCc"/>
    <property type="match status" value="1"/>
</dbReference>
<sequence>MAMAGLNTNNPAIKRIMHEAREIMEDGPNPDFAAAPQEDNVFEWHFTIRGPPSTAFEGGRYHGRITLPPDYPFKPPSIALLTPNGRFEVGKKICLSVSEHHPEDWQPAWGIRTIITALIAFFPTKAEGALAGLDYSAAERQKLAAASRSWRCSKCGVCMSEALAEPSAGAEPPPPPPPELRFTHSPAVASPHASSTPPPSGEAGEAQAEDAGEAQERADEDARQEEGKDERQQAAEEERVEERVAVAAAAAACGGAARREAARAGSAAPVDRLGLLACALLVAIVALISRKLVTAEG</sequence>
<feature type="compositionally biased region" description="Basic and acidic residues" evidence="1">
    <location>
        <begin position="214"/>
        <end position="240"/>
    </location>
</feature>
<comment type="caution">
    <text evidence="3">The sequence shown here is derived from an EMBL/GenBank/DDBJ whole genome shotgun (WGS) entry which is preliminary data.</text>
</comment>
<accession>A0AB34J916</accession>
<dbReference type="PROSITE" id="PS50127">
    <property type="entry name" value="UBC_2"/>
    <property type="match status" value="1"/>
</dbReference>
<gene>
    <name evidence="3" type="ORF">AB1Y20_002420</name>
</gene>
<reference evidence="3 4" key="1">
    <citation type="journal article" date="2024" name="Science">
        <title>Giant polyketide synthase enzymes in the biosynthesis of giant marine polyether toxins.</title>
        <authorList>
            <person name="Fallon T.R."/>
            <person name="Shende V.V."/>
            <person name="Wierzbicki I.H."/>
            <person name="Pendleton A.L."/>
            <person name="Watervoot N.F."/>
            <person name="Auber R.P."/>
            <person name="Gonzalez D.J."/>
            <person name="Wisecaver J.H."/>
            <person name="Moore B.S."/>
        </authorList>
    </citation>
    <scope>NUCLEOTIDE SEQUENCE [LARGE SCALE GENOMIC DNA]</scope>
    <source>
        <strain evidence="3 4">12B1</strain>
    </source>
</reference>